<dbReference type="EMBL" id="VOSK01000176">
    <property type="protein sequence ID" value="MPR28842.1"/>
    <property type="molecule type" value="Genomic_DNA"/>
</dbReference>
<accession>A0A5N7MP96</accession>
<dbReference type="CDD" id="cd06325">
    <property type="entry name" value="PBP1_ABC_unchar_transporter"/>
    <property type="match status" value="1"/>
</dbReference>
<comment type="caution">
    <text evidence="1">The sequence shown here is derived from an EMBL/GenBank/DDBJ whole genome shotgun (WGS) entry which is preliminary data.</text>
</comment>
<dbReference type="PANTHER" id="PTHR35271:SF1">
    <property type="entry name" value="ABC TRANSPORTER, SUBSTRATE-BINDING LIPOPROTEIN"/>
    <property type="match status" value="1"/>
</dbReference>
<dbReference type="InterPro" id="IPR007487">
    <property type="entry name" value="ABC_transpt-TYRBP-like"/>
</dbReference>
<organism evidence="1 2">
    <name type="scientific">Microvirga tunisiensis</name>
    <dbReference type="NCBI Taxonomy" id="2108360"/>
    <lineage>
        <taxon>Bacteria</taxon>
        <taxon>Pseudomonadati</taxon>
        <taxon>Pseudomonadota</taxon>
        <taxon>Alphaproteobacteria</taxon>
        <taxon>Hyphomicrobiales</taxon>
        <taxon>Methylobacteriaceae</taxon>
        <taxon>Microvirga</taxon>
    </lineage>
</organism>
<evidence type="ECO:0000313" key="2">
    <source>
        <dbReference type="Proteomes" id="UP000403266"/>
    </source>
</evidence>
<sequence length="326" mass="35294">MRRREFMILSSMAVVWPKSVAAQQSEIPVIGFISLAGPDTFAHLLAAYHESLREAGFVEGRNVAIEYRWARGQYDQLPALAADLVRRKVSVIVASGGDRPSLAAKAATSTIPIVFTGSDDPVGFGLVQSLSHPGGNMTGTAGFTSKLEVKKLEILHEVLPEPRLIGMLANPKNPAAAADVKDVEAAARSMAKQIHVVWASNESEIDAGFAAFAPLQLKGLLLGHDPFFNSRRDQIIAHVTRLAIPAIYEHREFILAGGLMSYGTDIREGYRLAGDYTGRILKGAKPTDLPTQQPTKFNLIVNLKAAKALNFEFPASILGRADEIIE</sequence>
<reference evidence="1 2" key="1">
    <citation type="journal article" date="2019" name="Syst. Appl. Microbiol.">
        <title>Microvirga tunisiensis sp. nov., a root nodule symbiotic bacterium isolated from Lupinus micranthus and L. luteus grown in Northern Tunisia.</title>
        <authorList>
            <person name="Msaddak A."/>
            <person name="Rejili M."/>
            <person name="Duran D."/>
            <person name="Mars M."/>
            <person name="Palacios J.M."/>
            <person name="Ruiz-Argueso T."/>
            <person name="Rey L."/>
            <person name="Imperial J."/>
        </authorList>
    </citation>
    <scope>NUCLEOTIDE SEQUENCE [LARGE SCALE GENOMIC DNA]</scope>
    <source>
        <strain evidence="1 2">Lmie10</strain>
    </source>
</reference>
<name>A0A5N7MP96_9HYPH</name>
<proteinExistence type="predicted"/>
<dbReference type="OrthoDB" id="1680494at2"/>
<evidence type="ECO:0000313" key="1">
    <source>
        <dbReference type="EMBL" id="MPR28842.1"/>
    </source>
</evidence>
<dbReference type="PANTHER" id="PTHR35271">
    <property type="entry name" value="ABC TRANSPORTER, SUBSTRATE-BINDING LIPOPROTEIN-RELATED"/>
    <property type="match status" value="1"/>
</dbReference>
<protein>
    <submittedName>
        <fullName evidence="1">ABC transporter substrate-binding protein</fullName>
    </submittedName>
</protein>
<gene>
    <name evidence="1" type="ORF">FS320_27870</name>
</gene>
<dbReference type="Proteomes" id="UP000403266">
    <property type="component" value="Unassembled WGS sequence"/>
</dbReference>
<keyword evidence="2" id="KW-1185">Reference proteome</keyword>
<dbReference type="Gene3D" id="3.40.50.2300">
    <property type="match status" value="2"/>
</dbReference>
<dbReference type="AlphaFoldDB" id="A0A5N7MP96"/>
<dbReference type="Pfam" id="PF04392">
    <property type="entry name" value="ABC_sub_bind"/>
    <property type="match status" value="1"/>
</dbReference>
<dbReference type="RefSeq" id="WP_152715447.1">
    <property type="nucleotide sequence ID" value="NZ_VOSJ01000177.1"/>
</dbReference>